<proteinExistence type="inferred from homology"/>
<keyword evidence="5" id="KW-1185">Reference proteome</keyword>
<feature type="domain" description="UmuC" evidence="3">
    <location>
        <begin position="1"/>
        <end position="175"/>
    </location>
</feature>
<reference evidence="5" key="2">
    <citation type="submission" date="2010-04" db="EMBL/GenBank/DDBJ databases">
        <authorList>
            <person name="Buell R."/>
            <person name="Hamilton J."/>
            <person name="Hostetler J."/>
        </authorList>
    </citation>
    <scope>NUCLEOTIDE SEQUENCE [LARGE SCALE GENOMIC DNA]</scope>
    <source>
        <strain evidence="5">DAOM:BR144</strain>
    </source>
</reference>
<dbReference type="AlphaFoldDB" id="K3W5C8"/>
<dbReference type="Proteomes" id="UP000019132">
    <property type="component" value="Unassembled WGS sequence"/>
</dbReference>
<dbReference type="Pfam" id="PF21999">
    <property type="entry name" value="IMS_HHH_1"/>
    <property type="match status" value="1"/>
</dbReference>
<dbReference type="SUPFAM" id="SSF100879">
    <property type="entry name" value="Lesion bypass DNA polymerase (Y-family), little finger domain"/>
    <property type="match status" value="1"/>
</dbReference>
<dbReference type="InterPro" id="IPR053848">
    <property type="entry name" value="IMS_HHH_1"/>
</dbReference>
<dbReference type="PANTHER" id="PTHR45990">
    <property type="entry name" value="DNA REPAIR PROTEIN REV1"/>
    <property type="match status" value="1"/>
</dbReference>
<dbReference type="InterPro" id="IPR036775">
    <property type="entry name" value="DNA_pol_Y-fam_lit_finger_sf"/>
</dbReference>
<dbReference type="VEuPathDB" id="FungiDB:PYU1_G000169"/>
<dbReference type="GO" id="GO:0042276">
    <property type="term" value="P:error-prone translesion synthesis"/>
    <property type="evidence" value="ECO:0007669"/>
    <property type="project" value="TreeGrafter"/>
</dbReference>
<keyword evidence="2" id="KW-0237">DNA synthesis</keyword>
<evidence type="ECO:0000259" key="3">
    <source>
        <dbReference type="PROSITE" id="PS50173"/>
    </source>
</evidence>
<dbReference type="GO" id="GO:0003684">
    <property type="term" value="F:damaged DNA binding"/>
    <property type="evidence" value="ECO:0007669"/>
    <property type="project" value="InterPro"/>
</dbReference>
<dbReference type="OMA" id="TRCKPDG"/>
<dbReference type="PANTHER" id="PTHR45990:SF1">
    <property type="entry name" value="DNA REPAIR PROTEIN REV1"/>
    <property type="match status" value="1"/>
</dbReference>
<evidence type="ECO:0000313" key="5">
    <source>
        <dbReference type="Proteomes" id="UP000019132"/>
    </source>
</evidence>
<dbReference type="InParanoid" id="K3W5C8"/>
<dbReference type="Gene3D" id="3.30.70.270">
    <property type="match status" value="1"/>
</dbReference>
<dbReference type="InterPro" id="IPR043502">
    <property type="entry name" value="DNA/RNA_pol_sf"/>
</dbReference>
<reference evidence="4" key="3">
    <citation type="submission" date="2015-02" db="UniProtKB">
        <authorList>
            <consortium name="EnsemblProtists"/>
        </authorList>
    </citation>
    <scope>IDENTIFICATION</scope>
    <source>
        <strain evidence="4">DAOM BR144</strain>
    </source>
</reference>
<dbReference type="EMBL" id="GL376636">
    <property type="status" value="NOT_ANNOTATED_CDS"/>
    <property type="molecule type" value="Genomic_DNA"/>
</dbReference>
<dbReference type="InterPro" id="IPR043128">
    <property type="entry name" value="Rev_trsase/Diguanyl_cyclase"/>
</dbReference>
<dbReference type="EnsemblProtists" id="PYU1_T000169">
    <property type="protein sequence ID" value="PYU1_T000169"/>
    <property type="gene ID" value="PYU1_G000169"/>
</dbReference>
<evidence type="ECO:0000256" key="2">
    <source>
        <dbReference type="ARBA" id="ARBA00022634"/>
    </source>
</evidence>
<name>K3W5C8_GLOUD</name>
<dbReference type="GO" id="GO:0005634">
    <property type="term" value="C:nucleus"/>
    <property type="evidence" value="ECO:0007669"/>
    <property type="project" value="TreeGrafter"/>
</dbReference>
<dbReference type="GO" id="GO:0070987">
    <property type="term" value="P:error-free translesion synthesis"/>
    <property type="evidence" value="ECO:0007669"/>
    <property type="project" value="TreeGrafter"/>
</dbReference>
<dbReference type="Gene3D" id="3.30.1490.100">
    <property type="entry name" value="DNA polymerase, Y-family, little finger domain"/>
    <property type="match status" value="1"/>
</dbReference>
<dbReference type="InterPro" id="IPR017961">
    <property type="entry name" value="DNA_pol_Y-fam_little_finger"/>
</dbReference>
<dbReference type="Gene3D" id="1.10.150.20">
    <property type="entry name" value="5' to 3' exonuclease, C-terminal subdomain"/>
    <property type="match status" value="1"/>
</dbReference>
<dbReference type="PROSITE" id="PS50173">
    <property type="entry name" value="UMUC"/>
    <property type="match status" value="1"/>
</dbReference>
<protein>
    <recommendedName>
        <fullName evidence="3">UmuC domain-containing protein</fullName>
    </recommendedName>
</protein>
<dbReference type="STRING" id="431595.K3W5C8"/>
<evidence type="ECO:0000256" key="1">
    <source>
        <dbReference type="ARBA" id="ARBA00010945"/>
    </source>
</evidence>
<dbReference type="GO" id="GO:0017125">
    <property type="term" value="F:deoxycytidyl transferase activity"/>
    <property type="evidence" value="ECO:0007669"/>
    <property type="project" value="TreeGrafter"/>
</dbReference>
<dbReference type="Gene3D" id="3.40.1170.60">
    <property type="match status" value="1"/>
</dbReference>
<sequence length="306" mass="34082">MDCFFVAVAVRERPELQNVPVAVAHSGNSGTSEVSSCNYLARAKGVRAGMYMQIAKELCPELVVLQYKFEEIEQVSFQIYHIFFSHTPHVQAMSCDEALLEFGADTDGMEEAARIRSEILAQTRCPASVGVSYNILLAKMASKEAKPDGIYQIASPEQAEPFLLSLQIGDLPAVGRQMSAKLGELGLESIPQLWSFSKSELARYFGKNTSDMLVNFARGVDTRPLSTESNMMRKSVSAVVNFGIRFDKWEDATAFLLALAEELQTRLRSLKVQTQCVTLLIKKRREGEPLEPSKVKRLPNLQMMSM</sequence>
<dbReference type="Pfam" id="PF00817">
    <property type="entry name" value="IMS"/>
    <property type="match status" value="1"/>
</dbReference>
<dbReference type="InterPro" id="IPR001126">
    <property type="entry name" value="UmuC"/>
</dbReference>
<reference evidence="5" key="1">
    <citation type="journal article" date="2010" name="Genome Biol.">
        <title>Genome sequence of the necrotrophic plant pathogen Pythium ultimum reveals original pathogenicity mechanisms and effector repertoire.</title>
        <authorList>
            <person name="Levesque C.A."/>
            <person name="Brouwer H."/>
            <person name="Cano L."/>
            <person name="Hamilton J.P."/>
            <person name="Holt C."/>
            <person name="Huitema E."/>
            <person name="Raffaele S."/>
            <person name="Robideau G.P."/>
            <person name="Thines M."/>
            <person name="Win J."/>
            <person name="Zerillo M.M."/>
            <person name="Beakes G.W."/>
            <person name="Boore J.L."/>
            <person name="Busam D."/>
            <person name="Dumas B."/>
            <person name="Ferriera S."/>
            <person name="Fuerstenberg S.I."/>
            <person name="Gachon C.M."/>
            <person name="Gaulin E."/>
            <person name="Govers F."/>
            <person name="Grenville-Briggs L."/>
            <person name="Horner N."/>
            <person name="Hostetler J."/>
            <person name="Jiang R.H."/>
            <person name="Johnson J."/>
            <person name="Krajaejun T."/>
            <person name="Lin H."/>
            <person name="Meijer H.J."/>
            <person name="Moore B."/>
            <person name="Morris P."/>
            <person name="Phuntmart V."/>
            <person name="Puiu D."/>
            <person name="Shetty J."/>
            <person name="Stajich J.E."/>
            <person name="Tripathy S."/>
            <person name="Wawra S."/>
            <person name="van West P."/>
            <person name="Whitty B.R."/>
            <person name="Coutinho P.M."/>
            <person name="Henrissat B."/>
            <person name="Martin F."/>
            <person name="Thomas P.D."/>
            <person name="Tyler B.M."/>
            <person name="De Vries R.P."/>
            <person name="Kamoun S."/>
            <person name="Yandell M."/>
            <person name="Tisserat N."/>
            <person name="Buell C.R."/>
        </authorList>
    </citation>
    <scope>NUCLEOTIDE SEQUENCE</scope>
    <source>
        <strain evidence="5">DAOM:BR144</strain>
    </source>
</reference>
<organism evidence="4 5">
    <name type="scientific">Globisporangium ultimum (strain ATCC 200006 / CBS 805.95 / DAOM BR144)</name>
    <name type="common">Pythium ultimum</name>
    <dbReference type="NCBI Taxonomy" id="431595"/>
    <lineage>
        <taxon>Eukaryota</taxon>
        <taxon>Sar</taxon>
        <taxon>Stramenopiles</taxon>
        <taxon>Oomycota</taxon>
        <taxon>Peronosporomycetes</taxon>
        <taxon>Pythiales</taxon>
        <taxon>Pythiaceae</taxon>
        <taxon>Globisporangium</taxon>
    </lineage>
</organism>
<dbReference type="GO" id="GO:0003887">
    <property type="term" value="F:DNA-directed DNA polymerase activity"/>
    <property type="evidence" value="ECO:0007669"/>
    <property type="project" value="InterPro"/>
</dbReference>
<dbReference type="HOGENOM" id="CLU_012348_1_2_1"/>
<dbReference type="GO" id="GO:0006281">
    <property type="term" value="P:DNA repair"/>
    <property type="evidence" value="ECO:0007669"/>
    <property type="project" value="InterPro"/>
</dbReference>
<dbReference type="SUPFAM" id="SSF56672">
    <property type="entry name" value="DNA/RNA polymerases"/>
    <property type="match status" value="1"/>
</dbReference>
<dbReference type="Pfam" id="PF11799">
    <property type="entry name" value="IMS_C"/>
    <property type="match status" value="1"/>
</dbReference>
<evidence type="ECO:0000313" key="4">
    <source>
        <dbReference type="EnsemblProtists" id="PYU1_T000169"/>
    </source>
</evidence>
<comment type="similarity">
    <text evidence="1">Belongs to the DNA polymerase type-Y family.</text>
</comment>
<dbReference type="eggNOG" id="KOG2093">
    <property type="taxonomic scope" value="Eukaryota"/>
</dbReference>
<accession>K3W5C8</accession>